<dbReference type="EMBL" id="CP049887">
    <property type="protein sequence ID" value="QIL48355.1"/>
    <property type="molecule type" value="Genomic_DNA"/>
</dbReference>
<evidence type="ECO:0000313" key="2">
    <source>
        <dbReference type="Proteomes" id="UP000501747"/>
    </source>
</evidence>
<keyword evidence="2" id="KW-1185">Reference proteome</keyword>
<accession>A0A6G8ATU1</accession>
<dbReference type="KEGG" id="vhy:G7082_07535"/>
<proteinExistence type="predicted"/>
<dbReference type="Proteomes" id="UP000501747">
    <property type="component" value="Chromosome"/>
</dbReference>
<dbReference type="RefSeq" id="WP_166034502.1">
    <property type="nucleotide sequence ID" value="NZ_CP049887.1"/>
</dbReference>
<gene>
    <name evidence="1" type="ORF">G7082_07535</name>
</gene>
<sequence length="368" mass="42297">MKNRELKSSITRKLLVIMSVSPIMLGTVLYSQTAEASSETPVISQSVEQESQSAELKGSSSVEDMCYVNVEGWDLQEGMPLYTDLYTVKKGEELVYHAREVEGYRLLTPESTKKMIVDKNEAFIAFNYEKIKPETPQGDYIADGRYVTVTNSNYNTWSNFSWKYRQSGKDLYNKTFQAKGRYEHENGATYYSLYDEKGIWYGYINEKGVKVGNGKEGAYIGYNKYVTITSKSYNTWSNFSWKYKQSADLITNKTYLAKGKYHHINGSTYLSLYDNQGTWYGYINEKAGKVANGKEGVYIADGRKVKVVNKNYNTWSNFSWKYRQSTKNMYGKTYTARGRYEHANGTTYYSLFDNSGKWQGYLNSSATK</sequence>
<organism evidence="1 2">
    <name type="scientific">Vagococcus hydrophili</name>
    <dbReference type="NCBI Taxonomy" id="2714947"/>
    <lineage>
        <taxon>Bacteria</taxon>
        <taxon>Bacillati</taxon>
        <taxon>Bacillota</taxon>
        <taxon>Bacilli</taxon>
        <taxon>Lactobacillales</taxon>
        <taxon>Enterococcaceae</taxon>
        <taxon>Vagococcus</taxon>
    </lineage>
</organism>
<reference evidence="1 2" key="1">
    <citation type="submission" date="2020-03" db="EMBL/GenBank/DDBJ databases">
        <title>Vagococcus sp. nov., isolated from beetles.</title>
        <authorList>
            <person name="Hyun D.-W."/>
            <person name="Bae J.-W."/>
        </authorList>
    </citation>
    <scope>NUCLEOTIDE SEQUENCE [LARGE SCALE GENOMIC DNA]</scope>
    <source>
        <strain evidence="1 2">HDW17B</strain>
    </source>
</reference>
<name>A0A6G8ATU1_9ENTE</name>
<dbReference type="AlphaFoldDB" id="A0A6G8ATU1"/>
<evidence type="ECO:0000313" key="1">
    <source>
        <dbReference type="EMBL" id="QIL48355.1"/>
    </source>
</evidence>
<protein>
    <submittedName>
        <fullName evidence="1">Uncharacterized protein</fullName>
    </submittedName>
</protein>